<dbReference type="GO" id="GO:0050124">
    <property type="term" value="F:N-acylneuraminate-9-phosphatase activity"/>
    <property type="evidence" value="ECO:0007669"/>
    <property type="project" value="TreeGrafter"/>
</dbReference>
<dbReference type="InterPro" id="IPR036412">
    <property type="entry name" value="HAD-like_sf"/>
</dbReference>
<dbReference type="EMBL" id="JH611165">
    <property type="protein sequence ID" value="EJP73610.1"/>
    <property type="molecule type" value="Genomic_DNA"/>
</dbReference>
<dbReference type="Gene3D" id="1.20.120.1600">
    <property type="match status" value="1"/>
</dbReference>
<evidence type="ECO:0000256" key="1">
    <source>
        <dbReference type="ARBA" id="ARBA00001946"/>
    </source>
</evidence>
<reference evidence="4 5" key="1">
    <citation type="journal article" date="2012" name="ISME J.">
        <title>Genomic insights to SAR86, an abundant and uncultivated marine bacterial lineage.</title>
        <authorList>
            <person name="Dupont C.L."/>
            <person name="Rusch D.B."/>
            <person name="Yooseph S."/>
            <person name="Lombardo M.J."/>
            <person name="Richter R.A."/>
            <person name="Valas R."/>
            <person name="Novotny M."/>
            <person name="Yee-Greenbaum J."/>
            <person name="Selengut J.D."/>
            <person name="Haft D.H."/>
            <person name="Halpern A.L."/>
            <person name="Lasken R.S."/>
            <person name="Nealson K."/>
            <person name="Friedman R."/>
            <person name="Venter J.C."/>
        </authorList>
    </citation>
    <scope>NUCLEOTIDE SEQUENCE [LARGE SCALE GENOMIC DNA]</scope>
</reference>
<evidence type="ECO:0000256" key="3">
    <source>
        <dbReference type="ARBA" id="ARBA00022842"/>
    </source>
</evidence>
<dbReference type="SFLD" id="SFLDS00003">
    <property type="entry name" value="Haloacid_Dehalogenase"/>
    <property type="match status" value="1"/>
</dbReference>
<dbReference type="SUPFAM" id="SSF56784">
    <property type="entry name" value="HAD-like"/>
    <property type="match status" value="1"/>
</dbReference>
<dbReference type="InterPro" id="IPR041492">
    <property type="entry name" value="HAD_2"/>
</dbReference>
<gene>
    <name evidence="4" type="ORF">NT02SARS_0013</name>
</gene>
<organism evidence="4 5">
    <name type="scientific">SAR86 cluster bacterium SAR86B</name>
    <dbReference type="NCBI Taxonomy" id="1123867"/>
    <lineage>
        <taxon>Bacteria</taxon>
        <taxon>Pseudomonadati</taxon>
        <taxon>Pseudomonadota</taxon>
        <taxon>Gammaproteobacteria</taxon>
        <taxon>SAR86 cluster</taxon>
    </lineage>
</organism>
<evidence type="ECO:0000313" key="4">
    <source>
        <dbReference type="EMBL" id="EJP73610.1"/>
    </source>
</evidence>
<dbReference type="PANTHER" id="PTHR46470">
    <property type="entry name" value="N-ACYLNEURAMINATE-9-PHOSPHATASE"/>
    <property type="match status" value="1"/>
</dbReference>
<keyword evidence="3" id="KW-0460">Magnesium</keyword>
<keyword evidence="2 4" id="KW-0378">Hydrolase</keyword>
<name>J4X339_9GAMM</name>
<comment type="cofactor">
    <cofactor evidence="1">
        <name>Mg(2+)</name>
        <dbReference type="ChEBI" id="CHEBI:18420"/>
    </cofactor>
</comment>
<proteinExistence type="predicted"/>
<dbReference type="NCBIfam" id="TIGR01509">
    <property type="entry name" value="HAD-SF-IA-v3"/>
    <property type="match status" value="1"/>
</dbReference>
<dbReference type="Pfam" id="PF13419">
    <property type="entry name" value="HAD_2"/>
    <property type="match status" value="1"/>
</dbReference>
<evidence type="ECO:0000313" key="5">
    <source>
        <dbReference type="Proteomes" id="UP000010116"/>
    </source>
</evidence>
<protein>
    <submittedName>
        <fullName evidence="4">Hydrolase, HAD-superfamily</fullName>
    </submittedName>
</protein>
<dbReference type="InterPro" id="IPR023214">
    <property type="entry name" value="HAD_sf"/>
</dbReference>
<dbReference type="NCBIfam" id="TIGR01549">
    <property type="entry name" value="HAD-SF-IA-v1"/>
    <property type="match status" value="1"/>
</dbReference>
<dbReference type="Gene3D" id="3.40.50.1000">
    <property type="entry name" value="HAD superfamily/HAD-like"/>
    <property type="match status" value="1"/>
</dbReference>
<sequence>MRDIKLITFDLDDTFWDIGPPIIKAEKETRHWLNEKVPEINWGDFNDFVDLRNQLIRKNSSLEWDISELRKEFYKHKLNEVLNDSAEVDNLVKQAYKIFIQKRHDLKLYDGLVDCIKSLSKRFMLGILTNGNADINNFSIGKDFSFSISSLDVKSNKPNIGHFDRALELSGFSASESLHIGDHQINDMLGAHDAGFSYIWFNNNNAIWSQKIAKPKEFSDWNLFEELITK</sequence>
<dbReference type="InterPro" id="IPR051400">
    <property type="entry name" value="HAD-like_hydrolase"/>
</dbReference>
<accession>J4X339</accession>
<dbReference type="Proteomes" id="UP000010116">
    <property type="component" value="Unassembled WGS sequence"/>
</dbReference>
<evidence type="ECO:0000256" key="2">
    <source>
        <dbReference type="ARBA" id="ARBA00022801"/>
    </source>
</evidence>
<dbReference type="GO" id="GO:0046380">
    <property type="term" value="P:N-acetylneuraminate biosynthetic process"/>
    <property type="evidence" value="ECO:0007669"/>
    <property type="project" value="TreeGrafter"/>
</dbReference>
<dbReference type="SFLD" id="SFLDG01129">
    <property type="entry name" value="C1.5:_HAD__Beta-PGM__Phosphata"/>
    <property type="match status" value="1"/>
</dbReference>
<dbReference type="HOGENOM" id="CLU_045011_8_2_6"/>
<dbReference type="AlphaFoldDB" id="J4X339"/>
<dbReference type="InterPro" id="IPR006439">
    <property type="entry name" value="HAD-SF_hydro_IA"/>
</dbReference>
<dbReference type="PANTHER" id="PTHR46470:SF3">
    <property type="entry name" value="N-ACYLNEURAMINATE-9-PHOSPHATASE"/>
    <property type="match status" value="1"/>
</dbReference>